<dbReference type="Pfam" id="PF01699">
    <property type="entry name" value="Na_Ca_ex"/>
    <property type="match status" value="2"/>
</dbReference>
<evidence type="ECO:0000256" key="5">
    <source>
        <dbReference type="SAM" id="Phobius"/>
    </source>
</evidence>
<organism evidence="7 8">
    <name type="scientific">Rubritalea tangerina</name>
    <dbReference type="NCBI Taxonomy" id="430798"/>
    <lineage>
        <taxon>Bacteria</taxon>
        <taxon>Pseudomonadati</taxon>
        <taxon>Verrucomicrobiota</taxon>
        <taxon>Verrucomicrobiia</taxon>
        <taxon>Verrucomicrobiales</taxon>
        <taxon>Rubritaleaceae</taxon>
        <taxon>Rubritalea</taxon>
    </lineage>
</organism>
<dbReference type="RefSeq" id="WP_377090183.1">
    <property type="nucleotide sequence ID" value="NZ_JBHSJL010000014.1"/>
</dbReference>
<dbReference type="NCBIfam" id="TIGR00367">
    <property type="entry name" value="calcium/sodium antiporter"/>
    <property type="match status" value="1"/>
</dbReference>
<proteinExistence type="predicted"/>
<evidence type="ECO:0000256" key="2">
    <source>
        <dbReference type="ARBA" id="ARBA00022692"/>
    </source>
</evidence>
<reference evidence="8" key="1">
    <citation type="journal article" date="2019" name="Int. J. Syst. Evol. Microbiol.">
        <title>The Global Catalogue of Microorganisms (GCM) 10K type strain sequencing project: providing services to taxonomists for standard genome sequencing and annotation.</title>
        <authorList>
            <consortium name="The Broad Institute Genomics Platform"/>
            <consortium name="The Broad Institute Genome Sequencing Center for Infectious Disease"/>
            <person name="Wu L."/>
            <person name="Ma J."/>
        </authorList>
    </citation>
    <scope>NUCLEOTIDE SEQUENCE [LARGE SCALE GENOMIC DNA]</scope>
    <source>
        <strain evidence="8">CCUG 57942</strain>
    </source>
</reference>
<dbReference type="InterPro" id="IPR004481">
    <property type="entry name" value="K/Na/Ca-exchanger"/>
</dbReference>
<evidence type="ECO:0000259" key="6">
    <source>
        <dbReference type="Pfam" id="PF01699"/>
    </source>
</evidence>
<feature type="transmembrane region" description="Helical" evidence="5">
    <location>
        <begin position="177"/>
        <end position="194"/>
    </location>
</feature>
<evidence type="ECO:0000256" key="1">
    <source>
        <dbReference type="ARBA" id="ARBA00004141"/>
    </source>
</evidence>
<dbReference type="Gene3D" id="1.20.1420.30">
    <property type="entry name" value="NCX, central ion-binding region"/>
    <property type="match status" value="1"/>
</dbReference>
<dbReference type="EMBL" id="JBHUJB010000015">
    <property type="protein sequence ID" value="MFD2157961.1"/>
    <property type="molecule type" value="Genomic_DNA"/>
</dbReference>
<dbReference type="PANTHER" id="PTHR10846">
    <property type="entry name" value="SODIUM/POTASSIUM/CALCIUM EXCHANGER"/>
    <property type="match status" value="1"/>
</dbReference>
<feature type="transmembrane region" description="Helical" evidence="5">
    <location>
        <begin position="249"/>
        <end position="269"/>
    </location>
</feature>
<evidence type="ECO:0000313" key="8">
    <source>
        <dbReference type="Proteomes" id="UP001597389"/>
    </source>
</evidence>
<feature type="transmembrane region" description="Helical" evidence="5">
    <location>
        <begin position="281"/>
        <end position="298"/>
    </location>
</feature>
<comment type="caution">
    <text evidence="7">The sequence shown here is derived from an EMBL/GenBank/DDBJ whole genome shotgun (WGS) entry which is preliminary data.</text>
</comment>
<feature type="transmembrane region" description="Helical" evidence="5">
    <location>
        <begin position="214"/>
        <end position="237"/>
    </location>
</feature>
<feature type="domain" description="Sodium/calcium exchanger membrane region" evidence="6">
    <location>
        <begin position="180"/>
        <end position="320"/>
    </location>
</feature>
<keyword evidence="3 5" id="KW-1133">Transmembrane helix</keyword>
<dbReference type="PANTHER" id="PTHR10846:SF8">
    <property type="entry name" value="INNER MEMBRANE PROTEIN YRBG"/>
    <property type="match status" value="1"/>
</dbReference>
<accession>A0ABW4Z7K2</accession>
<evidence type="ECO:0000256" key="4">
    <source>
        <dbReference type="ARBA" id="ARBA00023136"/>
    </source>
</evidence>
<feature type="transmembrane region" description="Helical" evidence="5">
    <location>
        <begin position="32"/>
        <end position="51"/>
    </location>
</feature>
<dbReference type="Proteomes" id="UP001597389">
    <property type="component" value="Unassembled WGS sequence"/>
</dbReference>
<feature type="domain" description="Sodium/calcium exchanger membrane region" evidence="6">
    <location>
        <begin position="7"/>
        <end position="146"/>
    </location>
</feature>
<evidence type="ECO:0000313" key="7">
    <source>
        <dbReference type="EMBL" id="MFD2157961.1"/>
    </source>
</evidence>
<feature type="transmembrane region" description="Helical" evidence="5">
    <location>
        <begin position="109"/>
        <end position="126"/>
    </location>
</feature>
<feature type="transmembrane region" description="Helical" evidence="5">
    <location>
        <begin position="132"/>
        <end position="149"/>
    </location>
</feature>
<dbReference type="Gene3D" id="6.10.280.80">
    <property type="entry name" value="NCX, peripheral helical region"/>
    <property type="match status" value="1"/>
</dbReference>
<comment type="subcellular location">
    <subcellularLocation>
        <location evidence="1">Membrane</location>
        <topology evidence="1">Multi-pass membrane protein</topology>
    </subcellularLocation>
</comment>
<evidence type="ECO:0000256" key="3">
    <source>
        <dbReference type="ARBA" id="ARBA00022989"/>
    </source>
</evidence>
<feature type="transmembrane region" description="Helical" evidence="5">
    <location>
        <begin position="305"/>
        <end position="322"/>
    </location>
</feature>
<feature type="transmembrane region" description="Helical" evidence="5">
    <location>
        <begin position="6"/>
        <end position="25"/>
    </location>
</feature>
<keyword evidence="4 5" id="KW-0472">Membrane</keyword>
<feature type="transmembrane region" description="Helical" evidence="5">
    <location>
        <begin position="71"/>
        <end position="97"/>
    </location>
</feature>
<protein>
    <submittedName>
        <fullName evidence="7">Calcium/sodium antiporter</fullName>
    </submittedName>
</protein>
<gene>
    <name evidence="7" type="ORF">ACFSW8_03505</name>
</gene>
<name>A0ABW4Z7K2_9BACT</name>
<dbReference type="InterPro" id="IPR044880">
    <property type="entry name" value="NCX_ion-bd_dom_sf"/>
</dbReference>
<keyword evidence="2 5" id="KW-0812">Transmembrane</keyword>
<sequence>MELFLNILLIIGGLTALYFGAEWLVKGASEIAIKVGISPLVVGLTVVAFGTSAPELLVCLEANAEGQPDVALGNIIGSNICNIALILGVAAVMKPIVIHRQIIRREMPILLVISFAFIAMLWNGSISRVEGGVLFVGVLVYVIVSIYQSKKEQVQDDYGEFSPDEVAAVQKSGTKELVVSVALIAIGLVVLKFGSEWLVDGGDYVARAMGVDEALIALFLFAFGTSLPELATSIIAVRKGEGDIITGNAVGSCIFNILAVIGITALVKPIAEGEIEQLDKMVMLGVTVGIFIFMWSRMRLNRAEGAMLLVGYAVYCVVRYQMG</sequence>
<dbReference type="InterPro" id="IPR004837">
    <property type="entry name" value="NaCa_Exmemb"/>
</dbReference>
<keyword evidence="8" id="KW-1185">Reference proteome</keyword>